<sequence>MVAYWLPKVRADRLVAGPAGVQSFYEMAKEQEYRTVDVSPEVKKTVARWDQSSGPVMMFQPAERRVGFFGRPVEVDVKVVRRRGKFLETCVLGDGLSVSEIRRSPLK</sequence>
<reference evidence="1 2" key="1">
    <citation type="journal article" date="2014" name="PLoS ONE">
        <title>The first complete genome sequence of the class fimbriimonadia in the phylum armatimonadetes.</title>
        <authorList>
            <person name="Hu Z.Y."/>
            <person name="Wang Y.Z."/>
            <person name="Im W.T."/>
            <person name="Wang S.Y."/>
            <person name="Zhao G.P."/>
            <person name="Zheng H.J."/>
            <person name="Quan Z.X."/>
        </authorList>
    </citation>
    <scope>NUCLEOTIDE SEQUENCE [LARGE SCALE GENOMIC DNA]</scope>
    <source>
        <strain evidence="1">Gsoil 348</strain>
    </source>
</reference>
<evidence type="ECO:0000313" key="1">
    <source>
        <dbReference type="EMBL" id="AIE84660.1"/>
    </source>
</evidence>
<organism evidence="1 2">
    <name type="scientific">Fimbriimonas ginsengisoli Gsoil 348</name>
    <dbReference type="NCBI Taxonomy" id="661478"/>
    <lineage>
        <taxon>Bacteria</taxon>
        <taxon>Bacillati</taxon>
        <taxon>Armatimonadota</taxon>
        <taxon>Fimbriimonadia</taxon>
        <taxon>Fimbriimonadales</taxon>
        <taxon>Fimbriimonadaceae</taxon>
        <taxon>Fimbriimonas</taxon>
    </lineage>
</organism>
<proteinExistence type="predicted"/>
<dbReference type="KEGG" id="fgi:OP10G_1292"/>
<name>A0A068NPJ8_FIMGI</name>
<gene>
    <name evidence="1" type="ORF">OP10G_1292</name>
</gene>
<dbReference type="EMBL" id="CP007139">
    <property type="protein sequence ID" value="AIE84660.1"/>
    <property type="molecule type" value="Genomic_DNA"/>
</dbReference>
<evidence type="ECO:0000313" key="2">
    <source>
        <dbReference type="Proteomes" id="UP000027982"/>
    </source>
</evidence>
<accession>A0A068NPJ8</accession>
<dbReference type="AlphaFoldDB" id="A0A068NPJ8"/>
<dbReference type="HOGENOM" id="CLU_2206149_0_0_0"/>
<keyword evidence="2" id="KW-1185">Reference proteome</keyword>
<protein>
    <submittedName>
        <fullName evidence="1">Uncharacterized protein</fullName>
    </submittedName>
</protein>
<dbReference type="Proteomes" id="UP000027982">
    <property type="component" value="Chromosome"/>
</dbReference>